<dbReference type="GO" id="GO:0052837">
    <property type="term" value="P:thiazole biosynthetic process"/>
    <property type="evidence" value="ECO:0007669"/>
    <property type="project" value="UniProtKB-UniRule"/>
</dbReference>
<reference evidence="7 8" key="1">
    <citation type="submission" date="2017-07" db="EMBL/GenBank/DDBJ databases">
        <title>Recovery of genomes from metagenomes via a dereplication, aggregation, and scoring strategy.</title>
        <authorList>
            <person name="Sieber C.M."/>
            <person name="Probst A.J."/>
            <person name="Sharrar A."/>
            <person name="Thomas B.C."/>
            <person name="Hess M."/>
            <person name="Tringe S.G."/>
            <person name="Banfield J.F."/>
        </authorList>
    </citation>
    <scope>NUCLEOTIDE SEQUENCE [LARGE SCALE GENOMIC DNA]</scope>
    <source>
        <strain evidence="7">JGI_Cruoil_03_44_89</strain>
    </source>
</reference>
<dbReference type="AlphaFoldDB" id="A0A235BNZ3"/>
<dbReference type="Gene3D" id="3.50.50.60">
    <property type="entry name" value="FAD/NAD(P)-binding domain"/>
    <property type="match status" value="1"/>
</dbReference>
<feature type="binding site" description="in other chain" evidence="6">
    <location>
        <position position="64"/>
    </location>
    <ligand>
        <name>NAD(+)</name>
        <dbReference type="ChEBI" id="CHEBI:57540"/>
        <note>ligand shared between two adjacent protomers</note>
    </ligand>
</feature>
<feature type="binding site" evidence="6">
    <location>
        <position position="156"/>
    </location>
    <ligand>
        <name>Fe cation</name>
        <dbReference type="ChEBI" id="CHEBI:24875"/>
        <note>ligand shared between two adjacent protomers</note>
    </ligand>
</feature>
<dbReference type="EC" id="2.4.2.59" evidence="6"/>
<dbReference type="SUPFAM" id="SSF51905">
    <property type="entry name" value="FAD/NAD(P)-binding domain"/>
    <property type="match status" value="1"/>
</dbReference>
<keyword evidence="1 6" id="KW-0808">Transferase</keyword>
<dbReference type="NCBIfam" id="TIGR00292">
    <property type="entry name" value="sulfide-dependent adenosine diphosphate thiazole synthase"/>
    <property type="match status" value="1"/>
</dbReference>
<dbReference type="InterPro" id="IPR002922">
    <property type="entry name" value="Thi4_fam"/>
</dbReference>
<dbReference type="InterPro" id="IPR036188">
    <property type="entry name" value="FAD/NAD-bd_sf"/>
</dbReference>
<feature type="binding site" evidence="6">
    <location>
        <position position="234"/>
    </location>
    <ligand>
        <name>glycine</name>
        <dbReference type="ChEBI" id="CHEBI:57305"/>
    </ligand>
</feature>
<comment type="function">
    <text evidence="6">Involved in the biosynthesis of the thiazole moiety of thiamine. Catalyzes the conversion of NAD and glycine to adenosine diphosphate 5-(2-hydroxyethyl)-4-methylthiazole-2-carboxylate (ADT), an adenylated thiazole intermediate, using free sulfide as a source of sulfur.</text>
</comment>
<dbReference type="PANTHER" id="PTHR43422">
    <property type="entry name" value="THIAMINE THIAZOLE SYNTHASE"/>
    <property type="match status" value="1"/>
</dbReference>
<evidence type="ECO:0000256" key="1">
    <source>
        <dbReference type="ARBA" id="ARBA00022679"/>
    </source>
</evidence>
<feature type="binding site" description="in other chain" evidence="6">
    <location>
        <begin position="56"/>
        <end position="57"/>
    </location>
    <ligand>
        <name>NAD(+)</name>
        <dbReference type="ChEBI" id="CHEBI:57540"/>
        <note>ligand shared between two adjacent protomers</note>
    </ligand>
</feature>
<comment type="similarity">
    <text evidence="6">Belongs to the THI4 family.</text>
</comment>
<dbReference type="PANTHER" id="PTHR43422:SF3">
    <property type="entry name" value="THIAMINE THIAZOLE SYNTHASE"/>
    <property type="match status" value="1"/>
</dbReference>
<evidence type="ECO:0000313" key="8">
    <source>
        <dbReference type="Proteomes" id="UP000215215"/>
    </source>
</evidence>
<organism evidence="7 8">
    <name type="scientific">candidate division WOR-3 bacterium JGI_Cruoil_03_44_89</name>
    <dbReference type="NCBI Taxonomy" id="1973748"/>
    <lineage>
        <taxon>Bacteria</taxon>
        <taxon>Bacteria division WOR-3</taxon>
    </lineage>
</organism>
<keyword evidence="2 6" id="KW-0479">Metal-binding</keyword>
<evidence type="ECO:0000256" key="6">
    <source>
        <dbReference type="HAMAP-Rule" id="MF_00304"/>
    </source>
</evidence>
<dbReference type="GO" id="GO:0016763">
    <property type="term" value="F:pentosyltransferase activity"/>
    <property type="evidence" value="ECO:0007669"/>
    <property type="project" value="UniProtKB-UniRule"/>
</dbReference>
<gene>
    <name evidence="6" type="primary">thi4</name>
    <name evidence="7" type="ORF">CH333_08555</name>
</gene>
<comment type="caution">
    <text evidence="7">The sequence shown here is derived from an EMBL/GenBank/DDBJ whole genome shotgun (WGS) entry which is preliminary data.</text>
</comment>
<keyword evidence="7" id="KW-0413">Isomerase</keyword>
<dbReference type="GO" id="GO:0016853">
    <property type="term" value="F:isomerase activity"/>
    <property type="evidence" value="ECO:0007669"/>
    <property type="project" value="UniProtKB-KW"/>
</dbReference>
<dbReference type="GO" id="GO:0009229">
    <property type="term" value="P:thiamine diphosphate biosynthetic process"/>
    <property type="evidence" value="ECO:0007669"/>
    <property type="project" value="UniProtKB-UniRule"/>
</dbReference>
<comment type="catalytic activity">
    <reaction evidence="6">
        <text>hydrogen sulfide + glycine + NAD(+) = ADP-5-ethyl-4-methylthiazole-2-carboxylate + nicotinamide + 3 H2O + H(+)</text>
        <dbReference type="Rhea" id="RHEA:55704"/>
        <dbReference type="ChEBI" id="CHEBI:15377"/>
        <dbReference type="ChEBI" id="CHEBI:15378"/>
        <dbReference type="ChEBI" id="CHEBI:17154"/>
        <dbReference type="ChEBI" id="CHEBI:29919"/>
        <dbReference type="ChEBI" id="CHEBI:57305"/>
        <dbReference type="ChEBI" id="CHEBI:57540"/>
        <dbReference type="ChEBI" id="CHEBI:139151"/>
        <dbReference type="EC" id="2.4.2.59"/>
    </reaction>
</comment>
<comment type="subunit">
    <text evidence="6">Homooctamer; tetramer of dimers.</text>
</comment>
<dbReference type="GO" id="GO:0005506">
    <property type="term" value="F:iron ion binding"/>
    <property type="evidence" value="ECO:0007669"/>
    <property type="project" value="UniProtKB-UniRule"/>
</dbReference>
<feature type="binding site" description="in other chain" evidence="6">
    <location>
        <position position="171"/>
    </location>
    <ligand>
        <name>Fe cation</name>
        <dbReference type="ChEBI" id="CHEBI:24875"/>
        <note>ligand shared between two adjacent protomers</note>
    </ligand>
</feature>
<dbReference type="InterPro" id="IPR022828">
    <property type="entry name" value="Thi4_prok"/>
</dbReference>
<feature type="binding site" description="in other chain" evidence="6">
    <location>
        <position position="35"/>
    </location>
    <ligand>
        <name>NAD(+)</name>
        <dbReference type="ChEBI" id="CHEBI:57540"/>
        <note>ligand shared between two adjacent protomers</note>
    </ligand>
</feature>
<dbReference type="Pfam" id="PF01946">
    <property type="entry name" value="Thi4"/>
    <property type="match status" value="1"/>
</dbReference>
<protein>
    <recommendedName>
        <fullName evidence="6">Thiamine thiazole synthase</fullName>
        <ecNumber evidence="6">2.4.2.59</ecNumber>
    </recommendedName>
</protein>
<dbReference type="Proteomes" id="UP000215215">
    <property type="component" value="Unassembled WGS sequence"/>
</dbReference>
<comment type="cofactor">
    <cofactor evidence="6">
        <name>Fe(2+)</name>
        <dbReference type="ChEBI" id="CHEBI:29033"/>
    </cofactor>
</comment>
<keyword evidence="5 6" id="KW-0520">NAD</keyword>
<dbReference type="EMBL" id="NOZQ01000197">
    <property type="protein sequence ID" value="OYD14233.1"/>
    <property type="molecule type" value="Genomic_DNA"/>
</dbReference>
<dbReference type="UniPathway" id="UPA00060"/>
<evidence type="ECO:0000256" key="4">
    <source>
        <dbReference type="ARBA" id="ARBA00023004"/>
    </source>
</evidence>
<evidence type="ECO:0000256" key="3">
    <source>
        <dbReference type="ARBA" id="ARBA00022977"/>
    </source>
</evidence>
<keyword evidence="4 6" id="KW-0408">Iron</keyword>
<name>A0A235BNZ3_UNCW3</name>
<evidence type="ECO:0000313" key="7">
    <source>
        <dbReference type="EMBL" id="OYD14233.1"/>
    </source>
</evidence>
<dbReference type="PRINTS" id="PR00419">
    <property type="entry name" value="ADXRDTASE"/>
</dbReference>
<dbReference type="HAMAP" id="MF_00304">
    <property type="entry name" value="Thi4"/>
    <property type="match status" value="1"/>
</dbReference>
<keyword evidence="3 6" id="KW-0784">Thiamine biosynthesis</keyword>
<feature type="binding site" description="in other chain" evidence="6">
    <location>
        <position position="224"/>
    </location>
    <ligand>
        <name>NAD(+)</name>
        <dbReference type="ChEBI" id="CHEBI:57540"/>
        <note>ligand shared between two adjacent protomers</note>
    </ligand>
</feature>
<evidence type="ECO:0000256" key="5">
    <source>
        <dbReference type="ARBA" id="ARBA00023027"/>
    </source>
</evidence>
<evidence type="ECO:0000256" key="2">
    <source>
        <dbReference type="ARBA" id="ARBA00022723"/>
    </source>
</evidence>
<comment type="caution">
    <text evidence="6">Lacks conserved residue(s) required for the propagation of feature annotation.</text>
</comment>
<dbReference type="GO" id="GO:0009228">
    <property type="term" value="P:thiamine biosynthetic process"/>
    <property type="evidence" value="ECO:0007669"/>
    <property type="project" value="UniProtKB-KW"/>
</dbReference>
<sequence length="257" mass="27824">MLDETKISKAIIKTYMDKLVNSLNIDVAIVGAGPSGLTAGYYLKKQKPDLKIALFERKLSIGGGMWGGGMMMNEIVIQEEGRKILEKFGVETKRFEEGYFTADSIESVSAIALCTVKSGVRIFNAISVEDTIIEDNIARGLVINWTSALDMGLHIDPLALRAAHIIDATGHPCEIAHLIAKKGKKLFTETGGITGEGAMYADEGERIILKNTREIFPNVWVCGMAANAVFGGSRMGPIFGGMLLSGKTVAERILEKN</sequence>
<feature type="binding site" description="in other chain" evidence="6">
    <location>
        <position position="128"/>
    </location>
    <ligand>
        <name>NAD(+)</name>
        <dbReference type="ChEBI" id="CHEBI:57540"/>
        <note>ligand shared between two adjacent protomers</note>
    </ligand>
</feature>
<feature type="binding site" evidence="6">
    <location>
        <begin position="154"/>
        <end position="156"/>
    </location>
    <ligand>
        <name>NAD(+)</name>
        <dbReference type="ChEBI" id="CHEBI:57540"/>
        <note>ligand shared between two adjacent protomers</note>
    </ligand>
</feature>
<proteinExistence type="inferred from homology"/>
<comment type="pathway">
    <text evidence="6">Cofactor biosynthesis; thiamine diphosphate biosynthesis.</text>
</comment>
<accession>A0A235BNZ3</accession>